<sequence>MPRSSRVTWVCAECGHSDGQWWGTCRSCHSVGTLKKFSEIKSGERHAEERSWLPQKTEEVQPMQLRDINRGINQLGWRIPLNWEWDELQSCQIFNP</sequence>
<protein>
    <recommendedName>
        <fullName evidence="2">LapB rubredoxin metal binding domain-containing protein</fullName>
    </recommendedName>
</protein>
<dbReference type="Pfam" id="PF18073">
    <property type="entry name" value="Zn_ribbon_LapB"/>
    <property type="match status" value="1"/>
</dbReference>
<dbReference type="Proteomes" id="UP001168877">
    <property type="component" value="Unassembled WGS sequence"/>
</dbReference>
<keyword evidence="1" id="KW-0479">Metal-binding</keyword>
<proteinExistence type="predicted"/>
<evidence type="ECO:0000313" key="4">
    <source>
        <dbReference type="Proteomes" id="UP001168877"/>
    </source>
</evidence>
<feature type="domain" description="LapB rubredoxin metal binding" evidence="2">
    <location>
        <begin position="9"/>
        <end position="35"/>
    </location>
</feature>
<accession>A0AA39SUZ7</accession>
<dbReference type="AlphaFoldDB" id="A0AA39SUZ7"/>
<evidence type="ECO:0000313" key="3">
    <source>
        <dbReference type="EMBL" id="KAK0596084.1"/>
    </source>
</evidence>
<reference evidence="3" key="1">
    <citation type="journal article" date="2022" name="Plant J.">
        <title>Strategies of tolerance reflected in two North American maple genomes.</title>
        <authorList>
            <person name="McEvoy S.L."/>
            <person name="Sezen U.U."/>
            <person name="Trouern-Trend A."/>
            <person name="McMahon S.M."/>
            <person name="Schaberg P.G."/>
            <person name="Yang J."/>
            <person name="Wegrzyn J.L."/>
            <person name="Swenson N.G."/>
        </authorList>
    </citation>
    <scope>NUCLEOTIDE SEQUENCE</scope>
    <source>
        <strain evidence="3">NS2018</strain>
    </source>
</reference>
<gene>
    <name evidence="3" type="ORF">LWI29_012668</name>
</gene>
<organism evidence="3 4">
    <name type="scientific">Acer saccharum</name>
    <name type="common">Sugar maple</name>
    <dbReference type="NCBI Taxonomy" id="4024"/>
    <lineage>
        <taxon>Eukaryota</taxon>
        <taxon>Viridiplantae</taxon>
        <taxon>Streptophyta</taxon>
        <taxon>Embryophyta</taxon>
        <taxon>Tracheophyta</taxon>
        <taxon>Spermatophyta</taxon>
        <taxon>Magnoliopsida</taxon>
        <taxon>eudicotyledons</taxon>
        <taxon>Gunneridae</taxon>
        <taxon>Pentapetalae</taxon>
        <taxon>rosids</taxon>
        <taxon>malvids</taxon>
        <taxon>Sapindales</taxon>
        <taxon>Sapindaceae</taxon>
        <taxon>Hippocastanoideae</taxon>
        <taxon>Acereae</taxon>
        <taxon>Acer</taxon>
    </lineage>
</organism>
<comment type="caution">
    <text evidence="3">The sequence shown here is derived from an EMBL/GenBank/DDBJ whole genome shotgun (WGS) entry which is preliminary data.</text>
</comment>
<dbReference type="InterPro" id="IPR041166">
    <property type="entry name" value="Rubredoxin_2"/>
</dbReference>
<name>A0AA39SUZ7_ACESA</name>
<evidence type="ECO:0000259" key="2">
    <source>
        <dbReference type="Pfam" id="PF18073"/>
    </source>
</evidence>
<keyword evidence="4" id="KW-1185">Reference proteome</keyword>
<reference evidence="3" key="2">
    <citation type="submission" date="2023-06" db="EMBL/GenBank/DDBJ databases">
        <authorList>
            <person name="Swenson N.G."/>
            <person name="Wegrzyn J.L."/>
            <person name="Mcevoy S.L."/>
        </authorList>
    </citation>
    <scope>NUCLEOTIDE SEQUENCE</scope>
    <source>
        <strain evidence="3">NS2018</strain>
        <tissue evidence="3">Leaf</tissue>
    </source>
</reference>
<dbReference type="GO" id="GO:0046872">
    <property type="term" value="F:metal ion binding"/>
    <property type="evidence" value="ECO:0007669"/>
    <property type="project" value="UniProtKB-KW"/>
</dbReference>
<evidence type="ECO:0000256" key="1">
    <source>
        <dbReference type="ARBA" id="ARBA00022723"/>
    </source>
</evidence>
<dbReference type="EMBL" id="JAUESC010000004">
    <property type="protein sequence ID" value="KAK0596084.1"/>
    <property type="molecule type" value="Genomic_DNA"/>
</dbReference>